<evidence type="ECO:0000259" key="2">
    <source>
        <dbReference type="Pfam" id="PF22148"/>
    </source>
</evidence>
<evidence type="ECO:0000259" key="1">
    <source>
        <dbReference type="Pfam" id="PF13490"/>
    </source>
</evidence>
<dbReference type="Pfam" id="PF13490">
    <property type="entry name" value="zf-HC2"/>
    <property type="match status" value="1"/>
</dbReference>
<evidence type="ECO:0000313" key="4">
    <source>
        <dbReference type="Proteomes" id="UP000446768"/>
    </source>
</evidence>
<evidence type="ECO:0008006" key="5">
    <source>
        <dbReference type="Google" id="ProtNLM"/>
    </source>
</evidence>
<gene>
    <name evidence="3" type="ORF">GJ700_13970</name>
</gene>
<keyword evidence="4" id="KW-1185">Reference proteome</keyword>
<dbReference type="EMBL" id="WKJJ01000008">
    <property type="protein sequence ID" value="MRV72815.1"/>
    <property type="molecule type" value="Genomic_DNA"/>
</dbReference>
<proteinExistence type="predicted"/>
<dbReference type="InterPro" id="IPR041916">
    <property type="entry name" value="Anti_sigma_zinc_sf"/>
</dbReference>
<dbReference type="Gene3D" id="1.10.10.1320">
    <property type="entry name" value="Anti-sigma factor, zinc-finger domain"/>
    <property type="match status" value="1"/>
</dbReference>
<reference evidence="3 4" key="1">
    <citation type="submission" date="2019-11" db="EMBL/GenBank/DDBJ databases">
        <title>Novel species isolated from a subtropical stream in China.</title>
        <authorList>
            <person name="Lu H."/>
        </authorList>
    </citation>
    <scope>NUCLEOTIDE SEQUENCE [LARGE SCALE GENOMIC DNA]</scope>
    <source>
        <strain evidence="3 4">FT92W</strain>
    </source>
</reference>
<feature type="domain" description="Putative zinc-finger" evidence="1">
    <location>
        <begin position="14"/>
        <end position="46"/>
    </location>
</feature>
<evidence type="ECO:0000313" key="3">
    <source>
        <dbReference type="EMBL" id="MRV72815.1"/>
    </source>
</evidence>
<accession>A0A7X2IN07</accession>
<feature type="domain" description="Fervidolysin-like N-terminal prodomain" evidence="2">
    <location>
        <begin position="163"/>
        <end position="224"/>
    </location>
</feature>
<dbReference type="Pfam" id="PF22148">
    <property type="entry name" value="Fervidolysin_NPro-like"/>
    <property type="match status" value="1"/>
</dbReference>
<dbReference type="InterPro" id="IPR027383">
    <property type="entry name" value="Znf_put"/>
</dbReference>
<dbReference type="AlphaFoldDB" id="A0A7X2IN07"/>
<comment type="caution">
    <text evidence="3">The sequence shown here is derived from an EMBL/GenBank/DDBJ whole genome shotgun (WGS) entry which is preliminary data.</text>
</comment>
<organism evidence="3 4">
    <name type="scientific">Pseudoduganella rivuli</name>
    <dbReference type="NCBI Taxonomy" id="2666085"/>
    <lineage>
        <taxon>Bacteria</taxon>
        <taxon>Pseudomonadati</taxon>
        <taxon>Pseudomonadota</taxon>
        <taxon>Betaproteobacteria</taxon>
        <taxon>Burkholderiales</taxon>
        <taxon>Oxalobacteraceae</taxon>
        <taxon>Telluria group</taxon>
        <taxon>Pseudoduganella</taxon>
    </lineage>
</organism>
<dbReference type="InterPro" id="IPR054399">
    <property type="entry name" value="Fervidolysin-like_N_prodom"/>
</dbReference>
<dbReference type="RefSeq" id="WP_154374781.1">
    <property type="nucleotide sequence ID" value="NZ_WKJJ01000008.1"/>
</dbReference>
<dbReference type="Proteomes" id="UP000446768">
    <property type="component" value="Unassembled WGS sequence"/>
</dbReference>
<sequence length="231" mass="24009">MNPQPLSNEQEHLAVQQLLPWYAAGTLSAGEHAMVGRHLETCAACRADVALERRVIAAEPALPDGLDAEAALARLMPRLDGAAQEAAPSAMRSQAASAAAPLALRNWWRRVTDVFDGGGWRNWALAAQFAVIIGLGVSLAPAGGSLDPAYRALGSGTAAAPDVVVMFQPDARLEHVQQLLQASGGRIVDGPTVAGAYLVDVDTAHRAQLLAALRADPAVRLAEPLGAGAKP</sequence>
<protein>
    <recommendedName>
        <fullName evidence="5">Zinc-finger domain-containing protein</fullName>
    </recommendedName>
</protein>
<name>A0A7X2IN07_9BURK</name>